<dbReference type="HOGENOM" id="CLU_000288_57_11_1"/>
<dbReference type="AlphaFoldDB" id="J6F0S0"/>
<dbReference type="SUPFAM" id="SSF50978">
    <property type="entry name" value="WD40 repeat-like"/>
    <property type="match status" value="1"/>
</dbReference>
<dbReference type="Proteomes" id="UP000002748">
    <property type="component" value="Unassembled WGS sequence"/>
</dbReference>
<evidence type="ECO:0000256" key="3">
    <source>
        <dbReference type="PROSITE-ProRule" id="PRU00221"/>
    </source>
</evidence>
<organism evidence="4 5">
    <name type="scientific">Trichosporon asahii var. asahii (strain ATCC 90039 / CBS 2479 / JCM 2466 / KCTC 7840 / NBRC 103889/ NCYC 2677 / UAMH 7654)</name>
    <name type="common">Yeast</name>
    <dbReference type="NCBI Taxonomy" id="1186058"/>
    <lineage>
        <taxon>Eukaryota</taxon>
        <taxon>Fungi</taxon>
        <taxon>Dikarya</taxon>
        <taxon>Basidiomycota</taxon>
        <taxon>Agaricomycotina</taxon>
        <taxon>Tremellomycetes</taxon>
        <taxon>Trichosporonales</taxon>
        <taxon>Trichosporonaceae</taxon>
        <taxon>Trichosporon</taxon>
    </lineage>
</organism>
<dbReference type="InterPro" id="IPR001680">
    <property type="entry name" value="WD40_rpt"/>
</dbReference>
<dbReference type="PANTHER" id="PTHR44090:SF1">
    <property type="entry name" value="SUPERKILLER COMPLEX PROTEIN 8"/>
    <property type="match status" value="1"/>
</dbReference>
<dbReference type="GO" id="GO:0032991">
    <property type="term" value="C:protein-containing complex"/>
    <property type="evidence" value="ECO:0007669"/>
    <property type="project" value="UniProtKB-ARBA"/>
</dbReference>
<evidence type="ECO:0000256" key="1">
    <source>
        <dbReference type="ARBA" id="ARBA00022574"/>
    </source>
</evidence>
<protein>
    <submittedName>
        <fullName evidence="4">Uncharacterized protein</fullName>
    </submittedName>
</protein>
<dbReference type="InterPro" id="IPR015943">
    <property type="entry name" value="WD40/YVTN_repeat-like_dom_sf"/>
</dbReference>
<evidence type="ECO:0000256" key="2">
    <source>
        <dbReference type="ARBA" id="ARBA00022737"/>
    </source>
</evidence>
<dbReference type="GeneID" id="25983689"/>
<keyword evidence="2" id="KW-0677">Repeat</keyword>
<dbReference type="Pfam" id="PF00400">
    <property type="entry name" value="WD40"/>
    <property type="match status" value="1"/>
</dbReference>
<dbReference type="OrthoDB" id="538223at2759"/>
<dbReference type="InterPro" id="IPR051510">
    <property type="entry name" value="SKI8"/>
</dbReference>
<dbReference type="RefSeq" id="XP_014181978.1">
    <property type="nucleotide sequence ID" value="XM_014326503.1"/>
</dbReference>
<comment type="caution">
    <text evidence="4">The sequence shown here is derived from an EMBL/GenBank/DDBJ whole genome shotgun (WGS) entry which is preliminary data.</text>
</comment>
<dbReference type="Gene3D" id="2.130.10.10">
    <property type="entry name" value="YVTN repeat-like/Quinoprotein amine dehydrogenase"/>
    <property type="match status" value="1"/>
</dbReference>
<feature type="repeat" description="WD" evidence="3">
    <location>
        <begin position="275"/>
        <end position="316"/>
    </location>
</feature>
<dbReference type="PROSITE" id="PS50294">
    <property type="entry name" value="WD_REPEATS_REGION"/>
    <property type="match status" value="1"/>
</dbReference>
<name>J6F0S0_TRIAS</name>
<dbReference type="KEGG" id="tasa:A1Q1_00175"/>
<dbReference type="GO" id="GO:0005634">
    <property type="term" value="C:nucleus"/>
    <property type="evidence" value="ECO:0007669"/>
    <property type="project" value="TreeGrafter"/>
</dbReference>
<sequence length="424" mass="44424">MTDGITHGQTGTGVHAVERKDANLDALQAGFTLADDLARHQVHTLLEVRKTAVVSYETATPSSQFLLPRHSNDSLFPTSRKSRHQKDALWALAWTSSLISGGADGIVRFHDPADLTQALDELPALPLAISSISAAGDRALATSLDGSAALIDVEEKKFIDRVETGRVPPKAGENGEWLLQASSPPLTAELAAYRGALAPDAGSWAWTGRGARVAIRPVGEGEGALGGEGSVVDLGKGRFGMSVVYSPDGKQLAIGMETGHVHVVDVATTSVIATYTAHAMAVRALSWSPDSQWLYSGSDDARIVLHDVRAGAESGASGEGAVAILQGHQGWVLEARAHSVPEVTSEISEAFFQVGKIADDSGADSAVKLWDVGERRAVWNGSADGDVWGFAWQPEVEGALAPGKQFAVAGGDKKISLYRAAGAV</sequence>
<keyword evidence="1 3" id="KW-0853">WD repeat</keyword>
<dbReference type="PROSITE" id="PS50082">
    <property type="entry name" value="WD_REPEATS_2"/>
    <property type="match status" value="1"/>
</dbReference>
<dbReference type="InterPro" id="IPR036322">
    <property type="entry name" value="WD40_repeat_dom_sf"/>
</dbReference>
<dbReference type="EMBL" id="ALBS01000100">
    <property type="protein sequence ID" value="EJT50509.1"/>
    <property type="molecule type" value="Genomic_DNA"/>
</dbReference>
<accession>J6F0S0</accession>
<dbReference type="VEuPathDB" id="FungiDB:A1Q1_00175"/>
<gene>
    <name evidence="4" type="ORF">A1Q1_00175</name>
</gene>
<evidence type="ECO:0000313" key="5">
    <source>
        <dbReference type="Proteomes" id="UP000002748"/>
    </source>
</evidence>
<evidence type="ECO:0000313" key="4">
    <source>
        <dbReference type="EMBL" id="EJT50509.1"/>
    </source>
</evidence>
<dbReference type="SMART" id="SM00320">
    <property type="entry name" value="WD40"/>
    <property type="match status" value="4"/>
</dbReference>
<dbReference type="PANTHER" id="PTHR44090">
    <property type="entry name" value="WD REPEAT-CONTAINING PROTEIN 61"/>
    <property type="match status" value="1"/>
</dbReference>
<reference evidence="4 5" key="1">
    <citation type="journal article" date="2012" name="Eukaryot. Cell">
        <title>Draft genome sequence of CBS 2479, the standard type strain of Trichosporon asahii.</title>
        <authorList>
            <person name="Yang R.Y."/>
            <person name="Li H.T."/>
            <person name="Zhu H."/>
            <person name="Zhou G.P."/>
            <person name="Wang M."/>
            <person name="Wang L."/>
        </authorList>
    </citation>
    <scope>NUCLEOTIDE SEQUENCE [LARGE SCALE GENOMIC DNA]</scope>
    <source>
        <strain evidence="5">ATCC 90039 / CBS 2479 / JCM 2466 / KCTC 7840 / NCYC 2677 / UAMH 7654</strain>
    </source>
</reference>
<proteinExistence type="predicted"/>